<gene>
    <name evidence="2" type="ORF">PQ472_02475</name>
</gene>
<dbReference type="Proteomes" id="UP001220377">
    <property type="component" value="Chromosome"/>
</dbReference>
<evidence type="ECO:0000259" key="1">
    <source>
        <dbReference type="PROSITE" id="PS50943"/>
    </source>
</evidence>
<protein>
    <submittedName>
        <fullName evidence="2">Helix-turn-helix transcriptional regulator</fullName>
    </submittedName>
</protein>
<dbReference type="SMART" id="SM00530">
    <property type="entry name" value="HTH_XRE"/>
    <property type="match status" value="1"/>
</dbReference>
<dbReference type="RefSeq" id="WP_274261060.1">
    <property type="nucleotide sequence ID" value="NZ_CP117884.1"/>
</dbReference>
<feature type="domain" description="HTH cro/C1-type" evidence="1">
    <location>
        <begin position="9"/>
        <end position="63"/>
    </location>
</feature>
<dbReference type="Gene3D" id="1.10.260.40">
    <property type="entry name" value="lambda repressor-like DNA-binding domains"/>
    <property type="match status" value="1"/>
</dbReference>
<name>A0ABY7WTJ7_9LACO</name>
<evidence type="ECO:0000313" key="2">
    <source>
        <dbReference type="EMBL" id="WDF83119.1"/>
    </source>
</evidence>
<reference evidence="2 3" key="1">
    <citation type="submission" date="2023-02" db="EMBL/GenBank/DDBJ databases">
        <title>Genome sequence of Lacticaseibacillus sp. KACC 23028.</title>
        <authorList>
            <person name="Kim S."/>
            <person name="Heo J."/>
            <person name="Kwon S.-W."/>
        </authorList>
    </citation>
    <scope>NUCLEOTIDE SEQUENCE [LARGE SCALE GENOMIC DNA]</scope>
    <source>
        <strain evidence="2 3">KACC 23028</strain>
    </source>
</reference>
<dbReference type="CDD" id="cd00093">
    <property type="entry name" value="HTH_XRE"/>
    <property type="match status" value="1"/>
</dbReference>
<organism evidence="2 3">
    <name type="scientific">Lacticaseibacillus pabuli</name>
    <dbReference type="NCBI Taxonomy" id="3025672"/>
    <lineage>
        <taxon>Bacteria</taxon>
        <taxon>Bacillati</taxon>
        <taxon>Bacillota</taxon>
        <taxon>Bacilli</taxon>
        <taxon>Lactobacillales</taxon>
        <taxon>Lactobacillaceae</taxon>
        <taxon>Lacticaseibacillus</taxon>
    </lineage>
</organism>
<evidence type="ECO:0000313" key="3">
    <source>
        <dbReference type="Proteomes" id="UP001220377"/>
    </source>
</evidence>
<accession>A0ABY7WTJ7</accession>
<dbReference type="Pfam" id="PF12844">
    <property type="entry name" value="HTH_19"/>
    <property type="match status" value="1"/>
</dbReference>
<dbReference type="PROSITE" id="PS50943">
    <property type="entry name" value="HTH_CROC1"/>
    <property type="match status" value="1"/>
</dbReference>
<proteinExistence type="predicted"/>
<dbReference type="EMBL" id="CP117884">
    <property type="protein sequence ID" value="WDF83119.1"/>
    <property type="molecule type" value="Genomic_DNA"/>
</dbReference>
<dbReference type="InterPro" id="IPR010982">
    <property type="entry name" value="Lambda_DNA-bd_dom_sf"/>
</dbReference>
<keyword evidence="3" id="KW-1185">Reference proteome</keyword>
<dbReference type="InterPro" id="IPR001387">
    <property type="entry name" value="Cro/C1-type_HTH"/>
</dbReference>
<sequence length="132" mass="14627">MANEIGAELRRIRKSRGESIVEVAMATHTSPASFTKWENEQTIPSERSVRKLSEYYDVKPEKLLGLAYPEKYAPKDETPAATPAPSNAIRIEDVISPATELSYNGQLVSEQDKRLFGAFVSGILLSGKQDKD</sequence>
<dbReference type="SUPFAM" id="SSF47413">
    <property type="entry name" value="lambda repressor-like DNA-binding domains"/>
    <property type="match status" value="1"/>
</dbReference>